<dbReference type="EMBL" id="BJWJ01000001">
    <property type="protein sequence ID" value="GEM03072.1"/>
    <property type="molecule type" value="Genomic_DNA"/>
</dbReference>
<keyword evidence="1" id="KW-1133">Transmembrane helix</keyword>
<feature type="transmembrane region" description="Helical" evidence="1">
    <location>
        <begin position="66"/>
        <end position="88"/>
    </location>
</feature>
<reference evidence="3 4" key="1">
    <citation type="submission" date="2016-10" db="EMBL/GenBank/DDBJ databases">
        <authorList>
            <person name="de Groot N.N."/>
        </authorList>
    </citation>
    <scope>NUCLEOTIDE SEQUENCE [LARGE SCALE GENOMIC DNA]</scope>
    <source>
        <strain evidence="3 4">DSM 17074</strain>
    </source>
</reference>
<sequence>MLISLIVMALGIAIVTHANIGTTPITSPAYVLSLAFPLSFGTMMTAINISFLLAQRLILKRTFQRLQWLQLLLMPLLGFFIDTMFQLLERFDPTYYMIKLMMVLLGSLIIAIATKLQLQAKLINNPAEGIVKAYSFIRHRSFSTVKIQFDFSLVVIALIFSLIFLRDISGVREGTVLSAFATGFFIHLFSKNKEASRT</sequence>
<name>A0A1I6P7G9_9BACI</name>
<keyword evidence="5" id="KW-1185">Reference proteome</keyword>
<dbReference type="InterPro" id="IPR038750">
    <property type="entry name" value="YczE/YyaS-like"/>
</dbReference>
<feature type="transmembrane region" description="Helical" evidence="1">
    <location>
        <begin position="34"/>
        <end position="54"/>
    </location>
</feature>
<evidence type="ECO:0000313" key="2">
    <source>
        <dbReference type="EMBL" id="GEM03072.1"/>
    </source>
</evidence>
<keyword evidence="1" id="KW-0812">Transmembrane</keyword>
<evidence type="ECO:0000313" key="5">
    <source>
        <dbReference type="Proteomes" id="UP000321773"/>
    </source>
</evidence>
<dbReference type="PANTHER" id="PTHR40078">
    <property type="entry name" value="INTEGRAL MEMBRANE PROTEIN-RELATED"/>
    <property type="match status" value="1"/>
</dbReference>
<dbReference type="AlphaFoldDB" id="A0A1I6P7G9"/>
<keyword evidence="1" id="KW-0472">Membrane</keyword>
<accession>A0A1I6P7G9</accession>
<dbReference type="PANTHER" id="PTHR40078:SF1">
    <property type="entry name" value="INTEGRAL MEMBRANE PROTEIN"/>
    <property type="match status" value="1"/>
</dbReference>
<dbReference type="Proteomes" id="UP000321773">
    <property type="component" value="Unassembled WGS sequence"/>
</dbReference>
<dbReference type="STRING" id="306541.SAMN05421668_101249"/>
<feature type="transmembrane region" description="Helical" evidence="1">
    <location>
        <begin position="147"/>
        <end position="165"/>
    </location>
</feature>
<evidence type="ECO:0000256" key="1">
    <source>
        <dbReference type="SAM" id="Phobius"/>
    </source>
</evidence>
<dbReference type="Proteomes" id="UP000199139">
    <property type="component" value="Unassembled WGS sequence"/>
</dbReference>
<evidence type="ECO:0000313" key="4">
    <source>
        <dbReference type="Proteomes" id="UP000199139"/>
    </source>
</evidence>
<organism evidence="3 4">
    <name type="scientific">Halolactibacillus miurensis</name>
    <dbReference type="NCBI Taxonomy" id="306541"/>
    <lineage>
        <taxon>Bacteria</taxon>
        <taxon>Bacillati</taxon>
        <taxon>Bacillota</taxon>
        <taxon>Bacilli</taxon>
        <taxon>Bacillales</taxon>
        <taxon>Bacillaceae</taxon>
        <taxon>Halolactibacillus</taxon>
    </lineage>
</organism>
<reference evidence="2 5" key="2">
    <citation type="submission" date="2019-07" db="EMBL/GenBank/DDBJ databases">
        <title>Whole genome shotgun sequence of Halolactibacillus miurensis NBRC 100873.</title>
        <authorList>
            <person name="Hosoyama A."/>
            <person name="Uohara A."/>
            <person name="Ohji S."/>
            <person name="Ichikawa N."/>
        </authorList>
    </citation>
    <scope>NUCLEOTIDE SEQUENCE [LARGE SCALE GENOMIC DNA]</scope>
    <source>
        <strain evidence="2 5">NBRC 100873</strain>
    </source>
</reference>
<evidence type="ECO:0000313" key="3">
    <source>
        <dbReference type="EMBL" id="SFS36095.1"/>
    </source>
</evidence>
<feature type="transmembrane region" description="Helical" evidence="1">
    <location>
        <begin position="94"/>
        <end position="113"/>
    </location>
</feature>
<gene>
    <name evidence="2" type="ORF">HMI01_00600</name>
    <name evidence="3" type="ORF">SAMN05421668_101249</name>
</gene>
<proteinExistence type="predicted"/>
<protein>
    <submittedName>
        <fullName evidence="2 3">Membrane protein</fullName>
    </submittedName>
</protein>
<dbReference type="EMBL" id="FPAI01000001">
    <property type="protein sequence ID" value="SFS36095.1"/>
    <property type="molecule type" value="Genomic_DNA"/>
</dbReference>
<feature type="transmembrane region" description="Helical" evidence="1">
    <location>
        <begin position="171"/>
        <end position="189"/>
    </location>
</feature>
<dbReference type="Pfam" id="PF19700">
    <property type="entry name" value="DUF6198"/>
    <property type="match status" value="1"/>
</dbReference>